<protein>
    <submittedName>
        <fullName evidence="2">Uncharacterized protein</fullName>
    </submittedName>
</protein>
<evidence type="ECO:0000313" key="2">
    <source>
        <dbReference type="EMBL" id="MDM8200973.1"/>
    </source>
</evidence>
<proteinExistence type="predicted"/>
<keyword evidence="1" id="KW-0472">Membrane</keyword>
<feature type="transmembrane region" description="Helical" evidence="1">
    <location>
        <begin position="39"/>
        <end position="58"/>
    </location>
</feature>
<evidence type="ECO:0000256" key="1">
    <source>
        <dbReference type="SAM" id="Phobius"/>
    </source>
</evidence>
<comment type="caution">
    <text evidence="2">The sequence shown here is derived from an EMBL/GenBank/DDBJ whole genome shotgun (WGS) entry which is preliminary data.</text>
</comment>
<sequence>MASYRYLRQIEPDEPQAPARERTRREKWSNWWHYHWKQLVAAAALLAGLGWLASAALLRPETDYQIALVTAGTLTPEETQTLKDAVAAVAPDRNGDGQVLITVNDIQLDFRTESTDGAVMQAMASNIDKLHADLYNCQSCIFIMDDPEQFQANMEALGLPQDGSPAPDADWQELVVPFRQSPALSSIESLGQSTEGLYLGRRASLTEADARALEGSDALWEALFAAQ</sequence>
<dbReference type="Proteomes" id="UP001529380">
    <property type="component" value="Unassembled WGS sequence"/>
</dbReference>
<accession>A0ABT7UQ05</accession>
<keyword evidence="1" id="KW-0812">Transmembrane</keyword>
<organism evidence="2 3">
    <name type="scientific">Allofournierella massiliensis</name>
    <dbReference type="NCBI Taxonomy" id="1650663"/>
    <lineage>
        <taxon>Bacteria</taxon>
        <taxon>Bacillati</taxon>
        <taxon>Bacillota</taxon>
        <taxon>Clostridia</taxon>
        <taxon>Eubacteriales</taxon>
        <taxon>Oscillospiraceae</taxon>
        <taxon>Allofournierella</taxon>
    </lineage>
</organism>
<reference evidence="2 3" key="1">
    <citation type="submission" date="2023-06" db="EMBL/GenBank/DDBJ databases">
        <title>Identification and characterization of horizontal gene transfer across gut microbiota members of farm animals based on homology search.</title>
        <authorList>
            <person name="Schwarzerova J."/>
            <person name="Nykrynova M."/>
            <person name="Jureckova K."/>
            <person name="Cejkova D."/>
            <person name="Rychlik I."/>
        </authorList>
    </citation>
    <scope>NUCLEOTIDE SEQUENCE [LARGE SCALE GENOMIC DNA]</scope>
    <source>
        <strain evidence="2 3">ET340</strain>
    </source>
</reference>
<keyword evidence="3" id="KW-1185">Reference proteome</keyword>
<name>A0ABT7UQ05_9FIRM</name>
<evidence type="ECO:0000313" key="3">
    <source>
        <dbReference type="Proteomes" id="UP001529380"/>
    </source>
</evidence>
<dbReference type="RefSeq" id="WP_289599621.1">
    <property type="nucleotide sequence ID" value="NZ_JAUDCL010000009.1"/>
</dbReference>
<gene>
    <name evidence="2" type="ORF">QUW08_06660</name>
</gene>
<dbReference type="EMBL" id="JAUDCL010000009">
    <property type="protein sequence ID" value="MDM8200973.1"/>
    <property type="molecule type" value="Genomic_DNA"/>
</dbReference>
<keyword evidence="1" id="KW-1133">Transmembrane helix</keyword>